<proteinExistence type="predicted"/>
<gene>
    <name evidence="1" type="ORF">ACFQFD_02040</name>
</gene>
<reference evidence="1 2" key="1">
    <citation type="journal article" date="2019" name="Int. J. Syst. Evol. Microbiol.">
        <title>The Global Catalogue of Microorganisms (GCM) 10K type strain sequencing project: providing services to taxonomists for standard genome sequencing and annotation.</title>
        <authorList>
            <consortium name="The Broad Institute Genomics Platform"/>
            <consortium name="The Broad Institute Genome Sequencing Center for Infectious Disease"/>
            <person name="Wu L."/>
            <person name="Ma J."/>
        </authorList>
    </citation>
    <scope>NUCLEOTIDE SEQUENCE [LARGE SCALE GENOMIC DNA]</scope>
    <source>
        <strain evidence="1 2">SYNS20</strain>
    </source>
</reference>
<name>A0ABD5TAX6_9EURY</name>
<keyword evidence="2" id="KW-1185">Reference proteome</keyword>
<dbReference type="EMBL" id="JBHSWX010000001">
    <property type="protein sequence ID" value="MFC6784814.1"/>
    <property type="molecule type" value="Genomic_DNA"/>
</dbReference>
<comment type="caution">
    <text evidence="1">The sequence shown here is derived from an EMBL/GenBank/DDBJ whole genome shotgun (WGS) entry which is preliminary data.</text>
</comment>
<organism evidence="1 2">
    <name type="scientific">Halobaculum halobium</name>
    <dbReference type="NCBI Taxonomy" id="3032281"/>
    <lineage>
        <taxon>Archaea</taxon>
        <taxon>Methanobacteriati</taxon>
        <taxon>Methanobacteriota</taxon>
        <taxon>Stenosarchaea group</taxon>
        <taxon>Halobacteria</taxon>
        <taxon>Halobacteriales</taxon>
        <taxon>Haloferacaceae</taxon>
        <taxon>Halobaculum</taxon>
    </lineage>
</organism>
<dbReference type="RefSeq" id="WP_284063633.1">
    <property type="nucleotide sequence ID" value="NZ_CP126159.1"/>
</dbReference>
<protein>
    <submittedName>
        <fullName evidence="1">Uncharacterized protein</fullName>
    </submittedName>
</protein>
<evidence type="ECO:0000313" key="1">
    <source>
        <dbReference type="EMBL" id="MFC6784814.1"/>
    </source>
</evidence>
<dbReference type="AlphaFoldDB" id="A0ABD5TAX6"/>
<sequence length="211" mass="22682">MKLREATDGEATIHDVMYRVNQRSGQGSLNYTEFRGIVVDLGGEDLGTWLDPYVLTSQNPPQPNASVFGPTPSFAEGTTNTSGDARETYEFTITIPSGDQARLDSVTVSIESRWSTVTAVVADENNDGRVRVQFQPYGPDGGTVLQPTDAADELTLTEGGLEEPVASEVLQIKLQVTDTTGSYTLSHAVDYVGVNTNDDTTVGTISDTGRR</sequence>
<evidence type="ECO:0000313" key="2">
    <source>
        <dbReference type="Proteomes" id="UP001596443"/>
    </source>
</evidence>
<accession>A0ABD5TAX6</accession>
<dbReference type="GeneID" id="81211534"/>
<dbReference type="Proteomes" id="UP001596443">
    <property type="component" value="Unassembled WGS sequence"/>
</dbReference>